<gene>
    <name evidence="1" type="ORF">DTL42_01195</name>
</gene>
<dbReference type="Proteomes" id="UP000253562">
    <property type="component" value="Unassembled WGS sequence"/>
</dbReference>
<evidence type="ECO:0000313" key="2">
    <source>
        <dbReference type="Proteomes" id="UP000253562"/>
    </source>
</evidence>
<dbReference type="RefSeq" id="WP_114366872.1">
    <property type="nucleotide sequence ID" value="NZ_QPEX01000006.1"/>
</dbReference>
<evidence type="ECO:0000313" key="1">
    <source>
        <dbReference type="EMBL" id="RCS56032.1"/>
    </source>
</evidence>
<sequence>MSSLASKPQFLICGLLTAAILLFSQPLWGQEKIPWRTGIELDKQLQRPFDLTWDSVPLRDGLHSISQTQGVAIFLDRRIDPDQEMTMNFAAEPVESGLLRIAAQIGAGMSRVGDVIYIGPEATAKRLPTVAELQTQFAKGSTLTEVVKLVHQKQHHWPKLTTPRDLLINVAVAHDMTWSNLDQVVKHDLWPAVDFPPLKTTEYLTLLLAGYDASYRFDKTASGVQLQLVPIPENVSLTRTHRFEGNHQDAVAKIQELFPEATVKSDGKMRIEVTASQEIQEQVAKLLRGGTARKTVVMPGEKVFTLKIKDQPLGPIVQALAPRFGLEAVLPQGMEAELNQRISFAVENADMKALWDAVFSETPFTYALEGDKLIVSKKPAAQ</sequence>
<dbReference type="EMBL" id="QPEX01000006">
    <property type="protein sequence ID" value="RCS56032.1"/>
    <property type="molecule type" value="Genomic_DNA"/>
</dbReference>
<comment type="caution">
    <text evidence="1">The sequence shown here is derived from an EMBL/GenBank/DDBJ whole genome shotgun (WGS) entry which is preliminary data.</text>
</comment>
<dbReference type="OrthoDB" id="286171at2"/>
<reference evidence="1 2" key="1">
    <citation type="submission" date="2018-07" db="EMBL/GenBank/DDBJ databases">
        <title>Comparative genomes isolates from brazilian mangrove.</title>
        <authorList>
            <person name="De Araujo J.E."/>
            <person name="Taketani R.G."/>
            <person name="Silva M.C.P."/>
            <person name="Lourenco M.V."/>
            <person name="Oliveira V.M."/>
            <person name="Andreote F.D."/>
        </authorList>
    </citation>
    <scope>NUCLEOTIDE SEQUENCE [LARGE SCALE GENOMIC DNA]</scope>
    <source>
        <strain evidence="1 2">HEX PRIS-MGV</strain>
    </source>
</reference>
<proteinExistence type="predicted"/>
<accession>A0A368KXJ9</accession>
<protein>
    <submittedName>
        <fullName evidence="1">Uncharacterized protein</fullName>
    </submittedName>
</protein>
<organism evidence="1 2">
    <name type="scientific">Bremerella cremea</name>
    <dbReference type="NCBI Taxonomy" id="1031537"/>
    <lineage>
        <taxon>Bacteria</taxon>
        <taxon>Pseudomonadati</taxon>
        <taxon>Planctomycetota</taxon>
        <taxon>Planctomycetia</taxon>
        <taxon>Pirellulales</taxon>
        <taxon>Pirellulaceae</taxon>
        <taxon>Bremerella</taxon>
    </lineage>
</organism>
<dbReference type="AlphaFoldDB" id="A0A368KXJ9"/>
<name>A0A368KXJ9_9BACT</name>